<keyword evidence="3" id="KW-1185">Reference proteome</keyword>
<keyword evidence="1" id="KW-0732">Signal</keyword>
<feature type="signal peptide" evidence="1">
    <location>
        <begin position="1"/>
        <end position="28"/>
    </location>
</feature>
<protein>
    <submittedName>
        <fullName evidence="2">Uncharacterized protein</fullName>
    </submittedName>
</protein>
<organism evidence="2 3">
    <name type="scientific">Actinokineospora iranica</name>
    <dbReference type="NCBI Taxonomy" id="1271860"/>
    <lineage>
        <taxon>Bacteria</taxon>
        <taxon>Bacillati</taxon>
        <taxon>Actinomycetota</taxon>
        <taxon>Actinomycetes</taxon>
        <taxon>Pseudonocardiales</taxon>
        <taxon>Pseudonocardiaceae</taxon>
        <taxon>Actinokineospora</taxon>
    </lineage>
</organism>
<feature type="chain" id="PRO_5011602940" evidence="1">
    <location>
        <begin position="29"/>
        <end position="170"/>
    </location>
</feature>
<reference evidence="3" key="1">
    <citation type="submission" date="2016-10" db="EMBL/GenBank/DDBJ databases">
        <authorList>
            <person name="Varghese N."/>
            <person name="Submissions S."/>
        </authorList>
    </citation>
    <scope>NUCLEOTIDE SEQUENCE [LARGE SCALE GENOMIC DNA]</scope>
    <source>
        <strain evidence="3">IBRC-M 10403</strain>
    </source>
</reference>
<dbReference type="EMBL" id="FMZZ01000013">
    <property type="protein sequence ID" value="SDD57620.1"/>
    <property type="molecule type" value="Genomic_DNA"/>
</dbReference>
<evidence type="ECO:0000256" key="1">
    <source>
        <dbReference type="SAM" id="SignalP"/>
    </source>
</evidence>
<dbReference type="Proteomes" id="UP000199501">
    <property type="component" value="Unassembled WGS sequence"/>
</dbReference>
<proteinExistence type="predicted"/>
<dbReference type="STRING" id="1271860.SAMN05216174_113121"/>
<gene>
    <name evidence="2" type="ORF">SAMN05216174_113121</name>
</gene>
<accession>A0A1G6VVB5</accession>
<evidence type="ECO:0000313" key="2">
    <source>
        <dbReference type="EMBL" id="SDD57620.1"/>
    </source>
</evidence>
<name>A0A1G6VVB5_9PSEU</name>
<evidence type="ECO:0000313" key="3">
    <source>
        <dbReference type="Proteomes" id="UP000199501"/>
    </source>
</evidence>
<sequence>MRKLRFGVSAVALAALGLLAVPGPSAQAAAAAPANVTCATGSAVLDFNPGMGVTTAPIAASGRGTASGCSGIVGRTAFSGVDAVLTYQATGVASCSWGQGTGHFILQLNTSPPQVVRGDFAISTRELTATFTGEANSVAIAQATNPLEDCVTVQVTRVRAVFEPIYIVTS</sequence>
<dbReference type="RefSeq" id="WP_139190942.1">
    <property type="nucleotide sequence ID" value="NZ_FMZZ01000013.1"/>
</dbReference>
<dbReference type="AlphaFoldDB" id="A0A1G6VVB5"/>